<accession>A0A091IYD0</accession>
<proteinExistence type="predicted"/>
<evidence type="ECO:0000256" key="4">
    <source>
        <dbReference type="ARBA" id="ARBA00023180"/>
    </source>
</evidence>
<organism evidence="7 8">
    <name type="scientific">Calypte anna</name>
    <name type="common">Anna's hummingbird</name>
    <name type="synonym">Archilochus anna</name>
    <dbReference type="NCBI Taxonomy" id="9244"/>
    <lineage>
        <taxon>Eukaryota</taxon>
        <taxon>Metazoa</taxon>
        <taxon>Chordata</taxon>
        <taxon>Craniata</taxon>
        <taxon>Vertebrata</taxon>
        <taxon>Euteleostomi</taxon>
        <taxon>Archelosauria</taxon>
        <taxon>Archosauria</taxon>
        <taxon>Dinosauria</taxon>
        <taxon>Saurischia</taxon>
        <taxon>Theropoda</taxon>
        <taxon>Coelurosauria</taxon>
        <taxon>Aves</taxon>
        <taxon>Neognathae</taxon>
        <taxon>Neoaves</taxon>
        <taxon>Strisores</taxon>
        <taxon>Apodiformes</taxon>
        <taxon>Trochilidae</taxon>
        <taxon>Calypte</taxon>
    </lineage>
</organism>
<dbReference type="Proteomes" id="UP000054308">
    <property type="component" value="Unassembled WGS sequence"/>
</dbReference>
<dbReference type="InterPro" id="IPR036179">
    <property type="entry name" value="Ig-like_dom_sf"/>
</dbReference>
<evidence type="ECO:0000256" key="5">
    <source>
        <dbReference type="ARBA" id="ARBA00023319"/>
    </source>
</evidence>
<keyword evidence="8" id="KW-1185">Reference proteome</keyword>
<sequence length="178" mass="20132">VVHIDSEDIFGIVGENFTFPVEIEKEMVEITWKKNKNRVAEWDLETETIYYSSLRNRSLLHTDTGSLTIFNLEKSDAGTYVLEYLHSKKEFILDVFAPPPEPKISCNICGDDIVLRCAAGHPKPLHYAWYLGSRLIAAQTQELAFSRKNVAASERATCSIKVSQTERSSTISLTQCFP</sequence>
<evidence type="ECO:0000256" key="1">
    <source>
        <dbReference type="ARBA" id="ARBA00004370"/>
    </source>
</evidence>
<dbReference type="STRING" id="9244.A0A091IYD0"/>
<keyword evidence="5" id="KW-0393">Immunoglobulin domain</keyword>
<gene>
    <name evidence="7" type="ORF">N300_13582</name>
</gene>
<evidence type="ECO:0000256" key="3">
    <source>
        <dbReference type="ARBA" id="ARBA00023136"/>
    </source>
</evidence>
<feature type="non-terminal residue" evidence="7">
    <location>
        <position position="1"/>
    </location>
</feature>
<dbReference type="Gene3D" id="2.60.40.10">
    <property type="entry name" value="Immunoglobulins"/>
    <property type="match status" value="1"/>
</dbReference>
<keyword evidence="4" id="KW-0325">Glycoprotein</keyword>
<dbReference type="PANTHER" id="PTHR12080:SF55">
    <property type="entry name" value="LYMPHOCYTE FUNCTION-ASSOCIATED ANTIGEN 3"/>
    <property type="match status" value="1"/>
</dbReference>
<name>A0A091IYD0_CALAN</name>
<dbReference type="PANTHER" id="PTHR12080">
    <property type="entry name" value="SIGNALING LYMPHOCYTIC ACTIVATION MOLECULE"/>
    <property type="match status" value="1"/>
</dbReference>
<reference evidence="7 8" key="1">
    <citation type="submission" date="2014-04" db="EMBL/GenBank/DDBJ databases">
        <title>Genome evolution of avian class.</title>
        <authorList>
            <person name="Zhang G."/>
            <person name="Li C."/>
        </authorList>
    </citation>
    <scope>NUCLEOTIDE SEQUENCE [LARGE SCALE GENOMIC DNA]</scope>
    <source>
        <strain evidence="7">BGI_N300</strain>
    </source>
</reference>
<feature type="domain" description="Immunoglobulin-like beta-sandwich" evidence="6">
    <location>
        <begin position="12"/>
        <end position="81"/>
    </location>
</feature>
<evidence type="ECO:0000259" key="6">
    <source>
        <dbReference type="Pfam" id="PF00047"/>
    </source>
</evidence>
<dbReference type="InterPro" id="IPR015631">
    <property type="entry name" value="CD2/SLAM_rcpt"/>
</dbReference>
<evidence type="ECO:0000256" key="2">
    <source>
        <dbReference type="ARBA" id="ARBA00022729"/>
    </source>
</evidence>
<evidence type="ECO:0000313" key="7">
    <source>
        <dbReference type="EMBL" id="KFP04596.1"/>
    </source>
</evidence>
<protein>
    <submittedName>
        <fullName evidence="7">Lymphocyte function-associated antigen 3</fullName>
    </submittedName>
</protein>
<feature type="non-terminal residue" evidence="7">
    <location>
        <position position="178"/>
    </location>
</feature>
<dbReference type="GO" id="GO:0016020">
    <property type="term" value="C:membrane"/>
    <property type="evidence" value="ECO:0007669"/>
    <property type="project" value="UniProtKB-SubCell"/>
</dbReference>
<dbReference type="InterPro" id="IPR013783">
    <property type="entry name" value="Ig-like_fold"/>
</dbReference>
<dbReference type="EMBL" id="KL218370">
    <property type="protein sequence ID" value="KFP04596.1"/>
    <property type="molecule type" value="Genomic_DNA"/>
</dbReference>
<dbReference type="InterPro" id="IPR013151">
    <property type="entry name" value="Immunoglobulin_dom"/>
</dbReference>
<dbReference type="SUPFAM" id="SSF48726">
    <property type="entry name" value="Immunoglobulin"/>
    <property type="match status" value="1"/>
</dbReference>
<keyword evidence="3" id="KW-0472">Membrane</keyword>
<keyword evidence="2" id="KW-0732">Signal</keyword>
<dbReference type="AlphaFoldDB" id="A0A091IYD0"/>
<comment type="subcellular location">
    <subcellularLocation>
        <location evidence="1">Membrane</location>
    </subcellularLocation>
</comment>
<evidence type="ECO:0000313" key="8">
    <source>
        <dbReference type="Proteomes" id="UP000054308"/>
    </source>
</evidence>
<dbReference type="Pfam" id="PF00047">
    <property type="entry name" value="ig"/>
    <property type="match status" value="1"/>
</dbReference>